<feature type="domain" description="Acyltransferase 3" evidence="3">
    <location>
        <begin position="19"/>
        <end position="367"/>
    </location>
</feature>
<feature type="transmembrane region" description="Helical" evidence="2">
    <location>
        <begin position="56"/>
        <end position="76"/>
    </location>
</feature>
<feature type="transmembrane region" description="Helical" evidence="2">
    <location>
        <begin position="250"/>
        <end position="274"/>
    </location>
</feature>
<evidence type="ECO:0000313" key="5">
    <source>
        <dbReference type="Proteomes" id="UP001257739"/>
    </source>
</evidence>
<feature type="transmembrane region" description="Helical" evidence="2">
    <location>
        <begin position="96"/>
        <end position="114"/>
    </location>
</feature>
<dbReference type="Proteomes" id="UP001257739">
    <property type="component" value="Unassembled WGS sequence"/>
</dbReference>
<proteinExistence type="predicted"/>
<evidence type="ECO:0000259" key="3">
    <source>
        <dbReference type="Pfam" id="PF01757"/>
    </source>
</evidence>
<organism evidence="4 5">
    <name type="scientific">Aeromicrobium panaciterrae</name>
    <dbReference type="NCBI Taxonomy" id="363861"/>
    <lineage>
        <taxon>Bacteria</taxon>
        <taxon>Bacillati</taxon>
        <taxon>Actinomycetota</taxon>
        <taxon>Actinomycetes</taxon>
        <taxon>Propionibacteriales</taxon>
        <taxon>Nocardioidaceae</taxon>
        <taxon>Aeromicrobium</taxon>
    </lineage>
</organism>
<feature type="transmembrane region" description="Helical" evidence="2">
    <location>
        <begin position="181"/>
        <end position="200"/>
    </location>
</feature>
<feature type="transmembrane region" description="Helical" evidence="2">
    <location>
        <begin position="26"/>
        <end position="44"/>
    </location>
</feature>
<feature type="transmembrane region" description="Helical" evidence="2">
    <location>
        <begin position="286"/>
        <end position="304"/>
    </location>
</feature>
<feature type="transmembrane region" description="Helical" evidence="2">
    <location>
        <begin position="212"/>
        <end position="229"/>
    </location>
</feature>
<reference evidence="4 5" key="1">
    <citation type="submission" date="2023-07" db="EMBL/GenBank/DDBJ databases">
        <title>Sorghum-associated microbial communities from plants grown in Nebraska, USA.</title>
        <authorList>
            <person name="Schachtman D."/>
        </authorList>
    </citation>
    <scope>NUCLEOTIDE SEQUENCE [LARGE SCALE GENOMIC DNA]</scope>
    <source>
        <strain evidence="4 5">BE248</strain>
    </source>
</reference>
<gene>
    <name evidence="4" type="ORF">J2X11_001927</name>
</gene>
<dbReference type="Pfam" id="PF01757">
    <property type="entry name" value="Acyl_transf_3"/>
    <property type="match status" value="1"/>
</dbReference>
<evidence type="ECO:0000256" key="1">
    <source>
        <dbReference type="SAM" id="MobiDB-lite"/>
    </source>
</evidence>
<name>A0ABU1UPL6_9ACTN</name>
<comment type="caution">
    <text evidence="4">The sequence shown here is derived from an EMBL/GenBank/DDBJ whole genome shotgun (WGS) entry which is preliminary data.</text>
</comment>
<keyword evidence="5" id="KW-1185">Reference proteome</keyword>
<feature type="compositionally biased region" description="Low complexity" evidence="1">
    <location>
        <begin position="391"/>
        <end position="404"/>
    </location>
</feature>
<keyword evidence="2" id="KW-1133">Transmembrane helix</keyword>
<keyword evidence="2" id="KW-0812">Transmembrane</keyword>
<feature type="transmembrane region" description="Helical" evidence="2">
    <location>
        <begin position="324"/>
        <end position="343"/>
    </location>
</feature>
<keyword evidence="2" id="KW-0472">Membrane</keyword>
<dbReference type="PANTHER" id="PTHR23028:SF53">
    <property type="entry name" value="ACYL_TRANSF_3 DOMAIN-CONTAINING PROTEIN"/>
    <property type="match status" value="1"/>
</dbReference>
<dbReference type="EMBL" id="JAVDWH010000001">
    <property type="protein sequence ID" value="MDR7087088.1"/>
    <property type="molecule type" value="Genomic_DNA"/>
</dbReference>
<feature type="transmembrane region" description="Helical" evidence="2">
    <location>
        <begin position="154"/>
        <end position="172"/>
    </location>
</feature>
<dbReference type="RefSeq" id="WP_309970133.1">
    <property type="nucleotide sequence ID" value="NZ_JAVDWH010000001.1"/>
</dbReference>
<sequence length="404" mass="43316">MSSPASDGAPFTTDHEVFPGLDSLRALASLAVVGTHVAFWAGIYPDGLLGAMSSRLDIGVAFFFVLSGFLLGHPFLLAMAGGRRRPSTGRYFWKRALRIVPLALIVTIAALALLDQNKQADLGTWVGNLTLTELYVTGALPAGLTHMWSLATEVAFYVVLPGLMALIARLVCRRGWNPRGILTSLGVLVVLNVVWLVAIAPQRVGAGQWLPAYLSWFSVGIALAVIAIDRRRPGRDNTWSFWSTLAGQPGICWVMALALFAVAATPVGGPSLLIAPTHTEAVSKNLLYAVIAGLIVLPSVLGPASGTPYSNFLGQRILRHLGHISYGIFCIHLLVIHAVASWRDIPVFQGNGWELFALTVVITLVLAEIAYRVVERPAMRLKNAQISRSKSTPPAAASAATTHH</sequence>
<dbReference type="PANTHER" id="PTHR23028">
    <property type="entry name" value="ACETYLTRANSFERASE"/>
    <property type="match status" value="1"/>
</dbReference>
<accession>A0ABU1UPL6</accession>
<protein>
    <submittedName>
        <fullName evidence="4">Peptidoglycan/LPS O-acetylase OafA/YrhL</fullName>
    </submittedName>
</protein>
<dbReference type="InterPro" id="IPR002656">
    <property type="entry name" value="Acyl_transf_3_dom"/>
</dbReference>
<dbReference type="InterPro" id="IPR050879">
    <property type="entry name" value="Acyltransferase_3"/>
</dbReference>
<feature type="transmembrane region" description="Helical" evidence="2">
    <location>
        <begin position="355"/>
        <end position="374"/>
    </location>
</feature>
<feature type="region of interest" description="Disordered" evidence="1">
    <location>
        <begin position="385"/>
        <end position="404"/>
    </location>
</feature>
<evidence type="ECO:0000256" key="2">
    <source>
        <dbReference type="SAM" id="Phobius"/>
    </source>
</evidence>
<evidence type="ECO:0000313" key="4">
    <source>
        <dbReference type="EMBL" id="MDR7087088.1"/>
    </source>
</evidence>